<evidence type="ECO:0000256" key="11">
    <source>
        <dbReference type="ARBA" id="ARBA00023242"/>
    </source>
</evidence>
<feature type="region of interest" description="Disordered" evidence="13">
    <location>
        <begin position="1"/>
        <end position="56"/>
    </location>
</feature>
<evidence type="ECO:0000256" key="8">
    <source>
        <dbReference type="ARBA" id="ARBA00023015"/>
    </source>
</evidence>
<dbReference type="FunFam" id="3.30.160.60:FF:000614">
    <property type="entry name" value="Zinc finger protein 142"/>
    <property type="match status" value="1"/>
</dbReference>
<evidence type="ECO:0000256" key="3">
    <source>
        <dbReference type="ARBA" id="ARBA00007746"/>
    </source>
</evidence>
<evidence type="ECO:0000313" key="16">
    <source>
        <dbReference type="Proteomes" id="UP000283509"/>
    </source>
</evidence>
<comment type="similarity">
    <text evidence="3">Belongs to the hunchback C2H2-type zinc-finger protein family.</text>
</comment>
<feature type="compositionally biased region" description="Low complexity" evidence="13">
    <location>
        <begin position="1"/>
        <end position="19"/>
    </location>
</feature>
<dbReference type="PANTHER" id="PTHR45925">
    <property type="entry name" value="ZINC FINGER PROTEIN"/>
    <property type="match status" value="1"/>
</dbReference>
<dbReference type="OrthoDB" id="6489565at2759"/>
<dbReference type="InterPro" id="IPR013087">
    <property type="entry name" value="Znf_C2H2_type"/>
</dbReference>
<dbReference type="Proteomes" id="UP000283509">
    <property type="component" value="Unassembled WGS sequence"/>
</dbReference>
<keyword evidence="11" id="KW-0539">Nucleus</keyword>
<dbReference type="EMBL" id="QCYY01002062">
    <property type="protein sequence ID" value="ROT73135.1"/>
    <property type="molecule type" value="Genomic_DNA"/>
</dbReference>
<evidence type="ECO:0000256" key="6">
    <source>
        <dbReference type="ARBA" id="ARBA00022771"/>
    </source>
</evidence>
<evidence type="ECO:0000256" key="2">
    <source>
        <dbReference type="ARBA" id="ARBA00006991"/>
    </source>
</evidence>
<reference evidence="15 16" key="2">
    <citation type="submission" date="2019-01" db="EMBL/GenBank/DDBJ databases">
        <title>The decoding of complex shrimp genome reveals the adaptation for benthos swimmer, frequently molting mechanism and breeding impact on genome.</title>
        <authorList>
            <person name="Sun Y."/>
            <person name="Gao Y."/>
            <person name="Yu Y."/>
        </authorList>
    </citation>
    <scope>NUCLEOTIDE SEQUENCE [LARGE SCALE GENOMIC DNA]</scope>
    <source>
        <tissue evidence="15">Muscle</tissue>
    </source>
</reference>
<comment type="similarity">
    <text evidence="2">Belongs to the krueppel C2H2-type zinc-finger protein family.</text>
</comment>
<feature type="compositionally biased region" description="Pro residues" evidence="13">
    <location>
        <begin position="20"/>
        <end position="29"/>
    </location>
</feature>
<keyword evidence="8" id="KW-0805">Transcription regulation</keyword>
<dbReference type="Gene3D" id="3.30.160.60">
    <property type="entry name" value="Classic Zinc Finger"/>
    <property type="match status" value="2"/>
</dbReference>
<evidence type="ECO:0000313" key="15">
    <source>
        <dbReference type="EMBL" id="ROT73135.1"/>
    </source>
</evidence>
<evidence type="ECO:0000259" key="14">
    <source>
        <dbReference type="PROSITE" id="PS50157"/>
    </source>
</evidence>
<evidence type="ECO:0000256" key="1">
    <source>
        <dbReference type="ARBA" id="ARBA00004123"/>
    </source>
</evidence>
<keyword evidence="5" id="KW-0677">Repeat</keyword>
<evidence type="ECO:0000256" key="13">
    <source>
        <dbReference type="SAM" id="MobiDB-lite"/>
    </source>
</evidence>
<comment type="subcellular location">
    <subcellularLocation>
        <location evidence="1">Nucleus</location>
    </subcellularLocation>
</comment>
<protein>
    <recommendedName>
        <fullName evidence="14">C2H2-type domain-containing protein</fullName>
    </recommendedName>
</protein>
<dbReference type="InterPro" id="IPR051967">
    <property type="entry name" value="Krueppel_C2H2-ZF"/>
</dbReference>
<dbReference type="PROSITE" id="PS00028">
    <property type="entry name" value="ZINC_FINGER_C2H2_1"/>
    <property type="match status" value="1"/>
</dbReference>
<organism evidence="15 16">
    <name type="scientific">Penaeus vannamei</name>
    <name type="common">Whiteleg shrimp</name>
    <name type="synonym">Litopenaeus vannamei</name>
    <dbReference type="NCBI Taxonomy" id="6689"/>
    <lineage>
        <taxon>Eukaryota</taxon>
        <taxon>Metazoa</taxon>
        <taxon>Ecdysozoa</taxon>
        <taxon>Arthropoda</taxon>
        <taxon>Crustacea</taxon>
        <taxon>Multicrustacea</taxon>
        <taxon>Malacostraca</taxon>
        <taxon>Eumalacostraca</taxon>
        <taxon>Eucarida</taxon>
        <taxon>Decapoda</taxon>
        <taxon>Dendrobranchiata</taxon>
        <taxon>Penaeoidea</taxon>
        <taxon>Penaeidae</taxon>
        <taxon>Penaeus</taxon>
    </lineage>
</organism>
<proteinExistence type="inferred from homology"/>
<accession>A0A423T9K5</accession>
<evidence type="ECO:0000256" key="7">
    <source>
        <dbReference type="ARBA" id="ARBA00022833"/>
    </source>
</evidence>
<dbReference type="InterPro" id="IPR036236">
    <property type="entry name" value="Znf_C2H2_sf"/>
</dbReference>
<reference evidence="15 16" key="1">
    <citation type="submission" date="2018-04" db="EMBL/GenBank/DDBJ databases">
        <authorList>
            <person name="Zhang X."/>
            <person name="Yuan J."/>
            <person name="Li F."/>
            <person name="Xiang J."/>
        </authorList>
    </citation>
    <scope>NUCLEOTIDE SEQUENCE [LARGE SCALE GENOMIC DNA]</scope>
    <source>
        <tissue evidence="15">Muscle</tissue>
    </source>
</reference>
<dbReference type="SMART" id="SM00355">
    <property type="entry name" value="ZnF_C2H2"/>
    <property type="match status" value="2"/>
</dbReference>
<keyword evidence="10" id="KW-0804">Transcription</keyword>
<feature type="domain" description="C2H2-type" evidence="14">
    <location>
        <begin position="60"/>
        <end position="87"/>
    </location>
</feature>
<evidence type="ECO:0000256" key="9">
    <source>
        <dbReference type="ARBA" id="ARBA00023125"/>
    </source>
</evidence>
<dbReference type="SUPFAM" id="SSF57667">
    <property type="entry name" value="beta-beta-alpha zinc fingers"/>
    <property type="match status" value="1"/>
</dbReference>
<gene>
    <name evidence="15" type="ORF">C7M84_008451</name>
</gene>
<dbReference type="STRING" id="6689.A0A423T9K5"/>
<dbReference type="Pfam" id="PF00096">
    <property type="entry name" value="zf-C2H2"/>
    <property type="match status" value="2"/>
</dbReference>
<dbReference type="PROSITE" id="PS50157">
    <property type="entry name" value="ZINC_FINGER_C2H2_2"/>
    <property type="match status" value="1"/>
</dbReference>
<keyword evidence="16" id="KW-1185">Reference proteome</keyword>
<keyword evidence="6 12" id="KW-0863">Zinc-finger</keyword>
<keyword evidence="9" id="KW-0238">DNA-binding</keyword>
<dbReference type="GO" id="GO:0005634">
    <property type="term" value="C:nucleus"/>
    <property type="evidence" value="ECO:0007669"/>
    <property type="project" value="UniProtKB-SubCell"/>
</dbReference>
<evidence type="ECO:0000256" key="5">
    <source>
        <dbReference type="ARBA" id="ARBA00022737"/>
    </source>
</evidence>
<evidence type="ECO:0000256" key="12">
    <source>
        <dbReference type="PROSITE-ProRule" id="PRU00042"/>
    </source>
</evidence>
<sequence length="121" mass="13285">MRALPPGMQAAAGGVGVPPGAAPFHPPPVAYRQSGATTPSRERRGPPPPPPASGPSKRCYWCHLCKREFPFPSKLNEHMRTHTGEKPFACPLCPFRTSLKWNLKSHMLRHQDSLGVSRPQT</sequence>
<comment type="caution">
    <text evidence="15">The sequence shown here is derived from an EMBL/GenBank/DDBJ whole genome shotgun (WGS) entry which is preliminary data.</text>
</comment>
<dbReference type="GO" id="GO:0000981">
    <property type="term" value="F:DNA-binding transcription factor activity, RNA polymerase II-specific"/>
    <property type="evidence" value="ECO:0007669"/>
    <property type="project" value="TreeGrafter"/>
</dbReference>
<keyword evidence="7" id="KW-0862">Zinc</keyword>
<keyword evidence="4" id="KW-0479">Metal-binding</keyword>
<evidence type="ECO:0000256" key="4">
    <source>
        <dbReference type="ARBA" id="ARBA00022723"/>
    </source>
</evidence>
<evidence type="ECO:0000256" key="10">
    <source>
        <dbReference type="ARBA" id="ARBA00023163"/>
    </source>
</evidence>
<name>A0A423T9K5_PENVA</name>
<dbReference type="GO" id="GO:0000978">
    <property type="term" value="F:RNA polymerase II cis-regulatory region sequence-specific DNA binding"/>
    <property type="evidence" value="ECO:0007669"/>
    <property type="project" value="TreeGrafter"/>
</dbReference>
<dbReference type="GO" id="GO:0008270">
    <property type="term" value="F:zinc ion binding"/>
    <property type="evidence" value="ECO:0007669"/>
    <property type="project" value="UniProtKB-KW"/>
</dbReference>
<dbReference type="AlphaFoldDB" id="A0A423T9K5"/>